<evidence type="ECO:0000256" key="1">
    <source>
        <dbReference type="SAM" id="SignalP"/>
    </source>
</evidence>
<comment type="caution">
    <text evidence="2">The sequence shown here is derived from an EMBL/GenBank/DDBJ whole genome shotgun (WGS) entry which is preliminary data.</text>
</comment>
<keyword evidence="1" id="KW-0732">Signal</keyword>
<evidence type="ECO:0000313" key="2">
    <source>
        <dbReference type="EMBL" id="MBB5222473.1"/>
    </source>
</evidence>
<accession>A0A840ST20</accession>
<gene>
    <name evidence="2" type="ORF">HNP73_002409</name>
</gene>
<organism evidence="2 3">
    <name type="scientific">Amaricoccus macauensis</name>
    <dbReference type="NCBI Taxonomy" id="57001"/>
    <lineage>
        <taxon>Bacteria</taxon>
        <taxon>Pseudomonadati</taxon>
        <taxon>Pseudomonadota</taxon>
        <taxon>Alphaproteobacteria</taxon>
        <taxon>Rhodobacterales</taxon>
        <taxon>Paracoccaceae</taxon>
        <taxon>Amaricoccus</taxon>
    </lineage>
</organism>
<reference evidence="2 3" key="1">
    <citation type="submission" date="2020-08" db="EMBL/GenBank/DDBJ databases">
        <title>Genomic Encyclopedia of Type Strains, Phase IV (KMG-IV): sequencing the most valuable type-strain genomes for metagenomic binning, comparative biology and taxonomic classification.</title>
        <authorList>
            <person name="Goeker M."/>
        </authorList>
    </citation>
    <scope>NUCLEOTIDE SEQUENCE [LARGE SCALE GENOMIC DNA]</scope>
    <source>
        <strain evidence="2 3">DSM 101730</strain>
    </source>
</reference>
<feature type="chain" id="PRO_5032503659" evidence="1">
    <location>
        <begin position="25"/>
        <end position="149"/>
    </location>
</feature>
<keyword evidence="3" id="KW-1185">Reference proteome</keyword>
<dbReference type="RefSeq" id="WP_184149350.1">
    <property type="nucleotide sequence ID" value="NZ_JACHFM010000002.1"/>
</dbReference>
<protein>
    <submittedName>
        <fullName evidence="2">Uncharacterized protein</fullName>
    </submittedName>
</protein>
<dbReference type="EMBL" id="JACHFM010000002">
    <property type="protein sequence ID" value="MBB5222473.1"/>
    <property type="molecule type" value="Genomic_DNA"/>
</dbReference>
<dbReference type="Proteomes" id="UP000549457">
    <property type="component" value="Unassembled WGS sequence"/>
</dbReference>
<proteinExistence type="predicted"/>
<dbReference type="AlphaFoldDB" id="A0A840ST20"/>
<evidence type="ECO:0000313" key="3">
    <source>
        <dbReference type="Proteomes" id="UP000549457"/>
    </source>
</evidence>
<sequence>MRPAPMLIAAALAGALGAATPAAAASAFNYDELGFEFCRLTLAGDLAGLRPLLSRGLVRALDQAAGNPSLPPPDVLFQTYTTPVPVCGARTVNAALVQITRSQPDGTGWNDYIVVVPEPDGQTRIDDVLFAIRKSDTLMSRLQGLAGQD</sequence>
<name>A0A840ST20_9RHOB</name>
<feature type="signal peptide" evidence="1">
    <location>
        <begin position="1"/>
        <end position="24"/>
    </location>
</feature>